<evidence type="ECO:0000256" key="2">
    <source>
        <dbReference type="ARBA" id="ARBA00022692"/>
    </source>
</evidence>
<evidence type="ECO:0000256" key="1">
    <source>
        <dbReference type="ARBA" id="ARBA00004167"/>
    </source>
</evidence>
<organism evidence="5 6">
    <name type="scientific">Kribbella kalugense</name>
    <dbReference type="NCBI Taxonomy" id="2512221"/>
    <lineage>
        <taxon>Bacteria</taxon>
        <taxon>Bacillati</taxon>
        <taxon>Actinomycetota</taxon>
        <taxon>Actinomycetes</taxon>
        <taxon>Propionibacteriales</taxon>
        <taxon>Kribbellaceae</taxon>
        <taxon>Kribbella</taxon>
    </lineage>
</organism>
<evidence type="ECO:0000313" key="6">
    <source>
        <dbReference type="Proteomes" id="UP000295447"/>
    </source>
</evidence>
<dbReference type="GO" id="GO:0016020">
    <property type="term" value="C:membrane"/>
    <property type="evidence" value="ECO:0007669"/>
    <property type="project" value="UniProtKB-SubCell"/>
</dbReference>
<evidence type="ECO:0000313" key="5">
    <source>
        <dbReference type="EMBL" id="TDW15477.1"/>
    </source>
</evidence>
<proteinExistence type="predicted"/>
<dbReference type="Pfam" id="PF04228">
    <property type="entry name" value="Zn_peptidase"/>
    <property type="match status" value="1"/>
</dbReference>
<comment type="caution">
    <text evidence="5">The sequence shown here is derived from an EMBL/GenBank/DDBJ whole genome shotgun (WGS) entry which is preliminary data.</text>
</comment>
<keyword evidence="6" id="KW-1185">Reference proteome</keyword>
<dbReference type="InterPro" id="IPR007343">
    <property type="entry name" value="Uncharacterised_pept_Zn_put"/>
</dbReference>
<comment type="subcellular location">
    <subcellularLocation>
        <location evidence="1">Membrane</location>
        <topology evidence="1">Single-pass membrane protein</topology>
    </subcellularLocation>
</comment>
<evidence type="ECO:0000256" key="4">
    <source>
        <dbReference type="ARBA" id="ARBA00023136"/>
    </source>
</evidence>
<dbReference type="PANTHER" id="PTHR30168">
    <property type="entry name" value="PUTATIVE MEMBRANE PROTEIN YPFJ"/>
    <property type="match status" value="1"/>
</dbReference>
<keyword evidence="3" id="KW-1133">Transmembrane helix</keyword>
<reference evidence="5 6" key="1">
    <citation type="submission" date="2019-03" db="EMBL/GenBank/DDBJ databases">
        <title>Genomic Encyclopedia of Type Strains, Phase III (KMG-III): the genomes of soil and plant-associated and newly described type strains.</title>
        <authorList>
            <person name="Whitman W."/>
        </authorList>
    </citation>
    <scope>NUCLEOTIDE SEQUENCE [LARGE SCALE GENOMIC DNA]</scope>
    <source>
        <strain evidence="5 6">VKM Ac-2570</strain>
    </source>
</reference>
<evidence type="ECO:0000256" key="3">
    <source>
        <dbReference type="ARBA" id="ARBA00022989"/>
    </source>
</evidence>
<dbReference type="PANTHER" id="PTHR30168:SF0">
    <property type="entry name" value="INNER MEMBRANE PROTEIN"/>
    <property type="match status" value="1"/>
</dbReference>
<dbReference type="EMBL" id="SODF01000003">
    <property type="protein sequence ID" value="TDW15477.1"/>
    <property type="molecule type" value="Genomic_DNA"/>
</dbReference>
<dbReference type="Proteomes" id="UP000295447">
    <property type="component" value="Unassembled WGS sequence"/>
</dbReference>
<gene>
    <name evidence="5" type="ORF">EV650_6959</name>
</gene>
<protein>
    <submittedName>
        <fullName evidence="5">Putative neutral zinc metallopeptidase</fullName>
    </submittedName>
</protein>
<name>A0A4R7ZD35_9ACTN</name>
<keyword evidence="2" id="KW-0812">Transmembrane</keyword>
<keyword evidence="4" id="KW-0472">Membrane</keyword>
<accession>A0A4R7ZD35</accession>
<sequence length="274" mass="30037">MLFVAACTPDAPPHVAVATPTVAPTTAPSRPPVAWTVAQPAPIVDEFLLYNPLYRSGQVTVVSCSLPTARLSNQQALIRYATAYVACLNRSWAPLITRAGFDFLPPSAVLPAKPGATTACGAMDKEDFGMYCQTDRGIYFNWPEYVVKESSGQEEGRAWVQWLIGHEYGHHVQWLTGMADDYDARYQAANGAAAEKVEENRNEMQAHCLAAAFFGPNRKTFHLHGERLSRYGHPGYDRTEADMVNFDHWLRQAFSKGPAGCITWAAPASSVTGV</sequence>
<dbReference type="AlphaFoldDB" id="A0A4R7ZD35"/>